<proteinExistence type="predicted"/>
<sequence length="77" mass="9201">MDWMCVHHQQLRRRTFFGNTNEQMHKTIGKFLKRWMYGLNNVEMSRKFSMYQMSGIVECIERALISRSSVGEPILES</sequence>
<accession>A0AAE9DB80</accession>
<evidence type="ECO:0000313" key="1">
    <source>
        <dbReference type="EMBL" id="ULU00250.1"/>
    </source>
</evidence>
<reference evidence="1 2" key="1">
    <citation type="submission" date="2022-05" db="EMBL/GenBank/DDBJ databases">
        <title>Chromosome-level reference genomes for two strains of Caenorhabditis briggsae: an improved platform for comparative genomics.</title>
        <authorList>
            <person name="Stevens L."/>
            <person name="Andersen E.C."/>
        </authorList>
    </citation>
    <scope>NUCLEOTIDE SEQUENCE [LARGE SCALE GENOMIC DNA]</scope>
    <source>
        <strain evidence="1">QX1410_ONT</strain>
        <tissue evidence="1">Whole-organism</tissue>
    </source>
</reference>
<organism evidence="1 2">
    <name type="scientific">Caenorhabditis briggsae</name>
    <dbReference type="NCBI Taxonomy" id="6238"/>
    <lineage>
        <taxon>Eukaryota</taxon>
        <taxon>Metazoa</taxon>
        <taxon>Ecdysozoa</taxon>
        <taxon>Nematoda</taxon>
        <taxon>Chromadorea</taxon>
        <taxon>Rhabditida</taxon>
        <taxon>Rhabditina</taxon>
        <taxon>Rhabditomorpha</taxon>
        <taxon>Rhabditoidea</taxon>
        <taxon>Rhabditidae</taxon>
        <taxon>Peloderinae</taxon>
        <taxon>Caenorhabditis</taxon>
    </lineage>
</organism>
<gene>
    <name evidence="1" type="ORF">L3Y34_001040</name>
</gene>
<dbReference type="EMBL" id="CP090893">
    <property type="protein sequence ID" value="ULU00250.1"/>
    <property type="molecule type" value="Genomic_DNA"/>
</dbReference>
<dbReference type="AlphaFoldDB" id="A0AAE9DB80"/>
<dbReference type="Proteomes" id="UP000827892">
    <property type="component" value="Chromosome III"/>
</dbReference>
<protein>
    <submittedName>
        <fullName evidence="1">Uncharacterized protein</fullName>
    </submittedName>
</protein>
<name>A0AAE9DB80_CAEBR</name>
<evidence type="ECO:0000313" key="2">
    <source>
        <dbReference type="Proteomes" id="UP000827892"/>
    </source>
</evidence>